<organism evidence="2 3">
    <name type="scientific">Trichinella pseudospiralis</name>
    <name type="common">Parasitic roundworm</name>
    <dbReference type="NCBI Taxonomy" id="6337"/>
    <lineage>
        <taxon>Eukaryota</taxon>
        <taxon>Metazoa</taxon>
        <taxon>Ecdysozoa</taxon>
        <taxon>Nematoda</taxon>
        <taxon>Enoplea</taxon>
        <taxon>Dorylaimia</taxon>
        <taxon>Trichinellida</taxon>
        <taxon>Trichinellidae</taxon>
        <taxon>Trichinella</taxon>
    </lineage>
</organism>
<evidence type="ECO:0000313" key="3">
    <source>
        <dbReference type="Proteomes" id="UP000054826"/>
    </source>
</evidence>
<reference evidence="2 3" key="1">
    <citation type="submission" date="2015-01" db="EMBL/GenBank/DDBJ databases">
        <title>Evolution of Trichinella species and genotypes.</title>
        <authorList>
            <person name="Korhonen P.K."/>
            <person name="Edoardo P."/>
            <person name="Giuseppe L.R."/>
            <person name="Gasser R.B."/>
        </authorList>
    </citation>
    <scope>NUCLEOTIDE SEQUENCE [LARGE SCALE GENOMIC DNA]</scope>
    <source>
        <strain evidence="2">ISS176</strain>
    </source>
</reference>
<evidence type="ECO:0000313" key="2">
    <source>
        <dbReference type="EMBL" id="KRZ24291.1"/>
    </source>
</evidence>
<dbReference type="EMBL" id="JYDV01000224">
    <property type="protein sequence ID" value="KRZ24289.1"/>
    <property type="molecule type" value="Genomic_DNA"/>
</dbReference>
<sequence>MFRYYALFFLSHHSHRNVYSAKYRVRKSNWKIDEEILKDLFLNVNGLLQFYLRNILSKGIEKFMLVHPERQ</sequence>
<accession>A0A0V1INF9</accession>
<dbReference type="AlphaFoldDB" id="A0A0V1INF9"/>
<protein>
    <submittedName>
        <fullName evidence="2">Uncharacterized protein</fullName>
    </submittedName>
</protein>
<dbReference type="EMBL" id="JYDV01000224">
    <property type="protein sequence ID" value="KRZ24291.1"/>
    <property type="molecule type" value="Genomic_DNA"/>
</dbReference>
<gene>
    <name evidence="2" type="ORF">T4C_6974</name>
    <name evidence="1" type="ORF">T4C_7099</name>
</gene>
<dbReference type="Proteomes" id="UP000054826">
    <property type="component" value="Unassembled WGS sequence"/>
</dbReference>
<evidence type="ECO:0000313" key="1">
    <source>
        <dbReference type="EMBL" id="KRZ24289.1"/>
    </source>
</evidence>
<name>A0A0V1INF9_TRIPS</name>
<proteinExistence type="predicted"/>
<comment type="caution">
    <text evidence="2">The sequence shown here is derived from an EMBL/GenBank/DDBJ whole genome shotgun (WGS) entry which is preliminary data.</text>
</comment>